<protein>
    <recommendedName>
        <fullName evidence="7">Protein kinase domain-containing protein</fullName>
    </recommendedName>
</protein>
<dbReference type="Gene3D" id="1.10.510.10">
    <property type="entry name" value="Transferase(Phosphotransferase) domain 1"/>
    <property type="match status" value="2"/>
</dbReference>
<keyword evidence="1" id="KW-0808">Transferase</keyword>
<feature type="compositionally biased region" description="Basic and acidic residues" evidence="5">
    <location>
        <begin position="167"/>
        <end position="208"/>
    </location>
</feature>
<feature type="compositionally biased region" description="Gly residues" evidence="5">
    <location>
        <begin position="529"/>
        <end position="545"/>
    </location>
</feature>
<dbReference type="OrthoDB" id="9762169at2"/>
<evidence type="ECO:0000313" key="9">
    <source>
        <dbReference type="Proteomes" id="UP000272474"/>
    </source>
</evidence>
<keyword evidence="9" id="KW-1185">Reference proteome</keyword>
<dbReference type="PANTHER" id="PTHR43289:SF34">
    <property type="entry name" value="SERINE_THREONINE-PROTEIN KINASE YBDM-RELATED"/>
    <property type="match status" value="1"/>
</dbReference>
<feature type="transmembrane region" description="Helical" evidence="6">
    <location>
        <begin position="438"/>
        <end position="459"/>
    </location>
</feature>
<accession>A0A3A9Z6A1</accession>
<sequence>MEPLDPQDPRHLGPYPLLGRLGGRGAYLGRTRDGRLVRLLTPDRAAGLGPAGDSRGAARRIDALRRVRSRWIVPVLGADPAAEVPWVATAYVSAPSLADALRLTGPLPADLVRRLAHALAGALADVHRAGHVWRDLTPAGVLLTAEGPLLDGAPTPHPARPPADPAVARDRNPDREPDQDQDGNREPDGGAEAERGAGTEGEADRGTDPEAEFAAGLAVPEELSGRPQGPSADLFRLGLLLAFAATGVLPAGGPGRGPADDARRLPAAEVPGLGGLPDRLEALIRRCLAADPAARPTAAEVARETAPEPGAEPWPRDFLDALDARLRPSVSPPGYPAGIPSPPFAADEGPHDFGDAVRPPLPAASDSRAQQPAGAYALGEPAALPYAFDVGRRPFALLPGQDGEPLVLPRAARQVLAAVVGGTLLVAAVLALPEAHGWWWPALLAAVWACGTWWGISAARRPTWAGTRRQAAAPAAPAGAGRGRAFLHGLTDLASFALPNEAAPGREGSVEAMLAAAYDRLGPPPPSAPGGGPGEGGAGRDGAAR</sequence>
<evidence type="ECO:0000256" key="1">
    <source>
        <dbReference type="ARBA" id="ARBA00022679"/>
    </source>
</evidence>
<gene>
    <name evidence="8" type="ORF">D7294_08780</name>
</gene>
<evidence type="ECO:0000313" key="8">
    <source>
        <dbReference type="EMBL" id="RKN43803.1"/>
    </source>
</evidence>
<reference evidence="8 9" key="1">
    <citation type="journal article" date="2014" name="Int. J. Syst. Evol. Microbiol.">
        <title>Streptomyces hoynatensis sp. nov., isolated from deep marine sediment.</title>
        <authorList>
            <person name="Veyisoglu A."/>
            <person name="Sahin N."/>
        </authorList>
    </citation>
    <scope>NUCLEOTIDE SEQUENCE [LARGE SCALE GENOMIC DNA]</scope>
    <source>
        <strain evidence="8 9">KCTC 29097</strain>
    </source>
</reference>
<dbReference type="GO" id="GO:0005524">
    <property type="term" value="F:ATP binding"/>
    <property type="evidence" value="ECO:0007669"/>
    <property type="project" value="UniProtKB-KW"/>
</dbReference>
<keyword evidence="3" id="KW-0418">Kinase</keyword>
<evidence type="ECO:0000256" key="2">
    <source>
        <dbReference type="ARBA" id="ARBA00022741"/>
    </source>
</evidence>
<name>A0A3A9Z6A1_9ACTN</name>
<proteinExistence type="predicted"/>
<dbReference type="Proteomes" id="UP000272474">
    <property type="component" value="Unassembled WGS sequence"/>
</dbReference>
<dbReference type="SMART" id="SM00220">
    <property type="entry name" value="S_TKc"/>
    <property type="match status" value="1"/>
</dbReference>
<evidence type="ECO:0000259" key="7">
    <source>
        <dbReference type="PROSITE" id="PS50011"/>
    </source>
</evidence>
<evidence type="ECO:0000256" key="5">
    <source>
        <dbReference type="SAM" id="MobiDB-lite"/>
    </source>
</evidence>
<dbReference type="PROSITE" id="PS50011">
    <property type="entry name" value="PROTEIN_KINASE_DOM"/>
    <property type="match status" value="1"/>
</dbReference>
<feature type="compositionally biased region" description="Pro residues" evidence="5">
    <location>
        <begin position="155"/>
        <end position="164"/>
    </location>
</feature>
<dbReference type="EMBL" id="RBAL01000004">
    <property type="protein sequence ID" value="RKN43803.1"/>
    <property type="molecule type" value="Genomic_DNA"/>
</dbReference>
<dbReference type="GO" id="GO:0004674">
    <property type="term" value="F:protein serine/threonine kinase activity"/>
    <property type="evidence" value="ECO:0007669"/>
    <property type="project" value="TreeGrafter"/>
</dbReference>
<dbReference type="InterPro" id="IPR000719">
    <property type="entry name" value="Prot_kinase_dom"/>
</dbReference>
<organism evidence="8 9">
    <name type="scientific">Streptomyces hoynatensis</name>
    <dbReference type="NCBI Taxonomy" id="1141874"/>
    <lineage>
        <taxon>Bacteria</taxon>
        <taxon>Bacillati</taxon>
        <taxon>Actinomycetota</taxon>
        <taxon>Actinomycetes</taxon>
        <taxon>Kitasatosporales</taxon>
        <taxon>Streptomycetaceae</taxon>
        <taxon>Streptomyces</taxon>
    </lineage>
</organism>
<dbReference type="SUPFAM" id="SSF56112">
    <property type="entry name" value="Protein kinase-like (PK-like)"/>
    <property type="match status" value="2"/>
</dbReference>
<keyword evidence="6" id="KW-0812">Transmembrane</keyword>
<keyword evidence="2" id="KW-0547">Nucleotide-binding</keyword>
<dbReference type="InterPro" id="IPR011009">
    <property type="entry name" value="Kinase-like_dom_sf"/>
</dbReference>
<evidence type="ECO:0000256" key="4">
    <source>
        <dbReference type="ARBA" id="ARBA00022840"/>
    </source>
</evidence>
<keyword evidence="4" id="KW-0067">ATP-binding</keyword>
<dbReference type="AlphaFoldDB" id="A0A3A9Z6A1"/>
<feature type="region of interest" description="Disordered" evidence="5">
    <location>
        <begin position="147"/>
        <end position="208"/>
    </location>
</feature>
<keyword evidence="6" id="KW-0472">Membrane</keyword>
<feature type="domain" description="Protein kinase" evidence="7">
    <location>
        <begin position="12"/>
        <end position="315"/>
    </location>
</feature>
<feature type="transmembrane region" description="Helical" evidence="6">
    <location>
        <begin position="415"/>
        <end position="432"/>
    </location>
</feature>
<dbReference type="PANTHER" id="PTHR43289">
    <property type="entry name" value="MITOGEN-ACTIVATED PROTEIN KINASE KINASE KINASE 20-RELATED"/>
    <property type="match status" value="1"/>
</dbReference>
<keyword evidence="6" id="KW-1133">Transmembrane helix</keyword>
<evidence type="ECO:0000256" key="3">
    <source>
        <dbReference type="ARBA" id="ARBA00022777"/>
    </source>
</evidence>
<comment type="caution">
    <text evidence="8">The sequence shown here is derived from an EMBL/GenBank/DDBJ whole genome shotgun (WGS) entry which is preliminary data.</text>
</comment>
<dbReference type="RefSeq" id="WP_120677354.1">
    <property type="nucleotide sequence ID" value="NZ_RBAL01000004.1"/>
</dbReference>
<evidence type="ECO:0000256" key="6">
    <source>
        <dbReference type="SAM" id="Phobius"/>
    </source>
</evidence>
<feature type="region of interest" description="Disordered" evidence="5">
    <location>
        <begin position="519"/>
        <end position="545"/>
    </location>
</feature>